<sequence length="306" mass="36005">MKELFLDELFDDFINNQIVEKDISKHTKANYSSDFKIFLNFLMEQGIKATVNEMNKNLLKKFFQYLKFEKNYATATMRRKIHCLSSFFKYLYQEEFISRNYMASIKAPKLPRELPIYVTREDTEKILNSIDKFGGNFILRDKCMFLLLFLTGMRRQELINLRWKDINFKDLTINIIKSKGKKSRQIPLLPPLPTYLQALLAERKCDTHDYVMFSNAYNHMSETTAETIFRKYIKKNNLDGKGYTLHKCRHAFATNLAMENIDSLTIAQILGHEDLNTTKVYVHMVSSDLNNKIKDIGLVKDINKIL</sequence>
<gene>
    <name evidence="9" type="ORF">ACJDT4_11950</name>
</gene>
<dbReference type="PROSITE" id="PS51898">
    <property type="entry name" value="TYR_RECOMBINASE"/>
    <property type="match status" value="1"/>
</dbReference>
<feature type="domain" description="Core-binding (CB)" evidence="8">
    <location>
        <begin position="4"/>
        <end position="92"/>
    </location>
</feature>
<keyword evidence="10" id="KW-1185">Reference proteome</keyword>
<dbReference type="Gene3D" id="1.10.150.130">
    <property type="match status" value="1"/>
</dbReference>
<organism evidence="9 10">
    <name type="scientific">Clostridium neuense</name>
    <dbReference type="NCBI Taxonomy" id="1728934"/>
    <lineage>
        <taxon>Bacteria</taxon>
        <taxon>Bacillati</taxon>
        <taxon>Bacillota</taxon>
        <taxon>Clostridia</taxon>
        <taxon>Eubacteriales</taxon>
        <taxon>Clostridiaceae</taxon>
        <taxon>Clostridium</taxon>
    </lineage>
</organism>
<proteinExistence type="inferred from homology"/>
<dbReference type="PANTHER" id="PTHR30349">
    <property type="entry name" value="PHAGE INTEGRASE-RELATED"/>
    <property type="match status" value="1"/>
</dbReference>
<keyword evidence="5" id="KW-0233">DNA recombination</keyword>
<dbReference type="Gene3D" id="1.10.443.10">
    <property type="entry name" value="Intergrase catalytic core"/>
    <property type="match status" value="1"/>
</dbReference>
<dbReference type="Pfam" id="PF00589">
    <property type="entry name" value="Phage_integrase"/>
    <property type="match status" value="1"/>
</dbReference>
<dbReference type="PANTHER" id="PTHR30349:SF41">
    <property type="entry name" value="INTEGRASE_RECOMBINASE PROTEIN MJ0367-RELATED"/>
    <property type="match status" value="1"/>
</dbReference>
<evidence type="ECO:0000313" key="9">
    <source>
        <dbReference type="EMBL" id="MFL0251139.1"/>
    </source>
</evidence>
<dbReference type="Pfam" id="PF02899">
    <property type="entry name" value="Phage_int_SAM_1"/>
    <property type="match status" value="1"/>
</dbReference>
<dbReference type="InterPro" id="IPR002104">
    <property type="entry name" value="Integrase_catalytic"/>
</dbReference>
<comment type="caution">
    <text evidence="9">The sequence shown here is derived from an EMBL/GenBank/DDBJ whole genome shotgun (WGS) entry which is preliminary data.</text>
</comment>
<keyword evidence="4 6" id="KW-0238">DNA-binding</keyword>
<reference evidence="9 10" key="1">
    <citation type="submission" date="2024-11" db="EMBL/GenBank/DDBJ databases">
        <authorList>
            <person name="Heng Y.C."/>
            <person name="Lim A.C.H."/>
            <person name="Lee J.K.Y."/>
            <person name="Kittelmann S."/>
        </authorList>
    </citation>
    <scope>NUCLEOTIDE SEQUENCE [LARGE SCALE GENOMIC DNA]</scope>
    <source>
        <strain evidence="9 10">WILCCON 0114</strain>
    </source>
</reference>
<evidence type="ECO:0000256" key="6">
    <source>
        <dbReference type="PROSITE-ProRule" id="PRU01248"/>
    </source>
</evidence>
<evidence type="ECO:0000256" key="4">
    <source>
        <dbReference type="ARBA" id="ARBA00023125"/>
    </source>
</evidence>
<evidence type="ECO:0000259" key="8">
    <source>
        <dbReference type="PROSITE" id="PS51900"/>
    </source>
</evidence>
<dbReference type="InterPro" id="IPR044068">
    <property type="entry name" value="CB"/>
</dbReference>
<protein>
    <submittedName>
        <fullName evidence="9">Tyrosine-type recombinase/integrase</fullName>
    </submittedName>
</protein>
<feature type="domain" description="Tyr recombinase" evidence="7">
    <location>
        <begin position="113"/>
        <end position="295"/>
    </location>
</feature>
<name>A0ABW8TF44_9CLOT</name>
<evidence type="ECO:0000313" key="10">
    <source>
        <dbReference type="Proteomes" id="UP001623592"/>
    </source>
</evidence>
<dbReference type="InterPro" id="IPR050090">
    <property type="entry name" value="Tyrosine_recombinase_XerCD"/>
</dbReference>
<evidence type="ECO:0000256" key="5">
    <source>
        <dbReference type="ARBA" id="ARBA00023172"/>
    </source>
</evidence>
<evidence type="ECO:0000256" key="2">
    <source>
        <dbReference type="ARBA" id="ARBA00008857"/>
    </source>
</evidence>
<accession>A0ABW8TF44</accession>
<dbReference type="CDD" id="cd00397">
    <property type="entry name" value="DNA_BRE_C"/>
    <property type="match status" value="1"/>
</dbReference>
<keyword evidence="3" id="KW-0229">DNA integration</keyword>
<dbReference type="InterPro" id="IPR010998">
    <property type="entry name" value="Integrase_recombinase_N"/>
</dbReference>
<dbReference type="SUPFAM" id="SSF56349">
    <property type="entry name" value="DNA breaking-rejoining enzymes"/>
    <property type="match status" value="1"/>
</dbReference>
<evidence type="ECO:0000259" key="7">
    <source>
        <dbReference type="PROSITE" id="PS51898"/>
    </source>
</evidence>
<comment type="function">
    <text evidence="1">Site-specific tyrosine recombinase, which acts by catalyzing the cutting and rejoining of the recombining DNA molecules.</text>
</comment>
<dbReference type="InterPro" id="IPR004107">
    <property type="entry name" value="Integrase_SAM-like_N"/>
</dbReference>
<dbReference type="InterPro" id="IPR011010">
    <property type="entry name" value="DNA_brk_join_enz"/>
</dbReference>
<comment type="similarity">
    <text evidence="2">Belongs to the 'phage' integrase family.</text>
</comment>
<dbReference type="RefSeq" id="WP_406787795.1">
    <property type="nucleotide sequence ID" value="NZ_JBJIAA010000009.1"/>
</dbReference>
<evidence type="ECO:0000256" key="3">
    <source>
        <dbReference type="ARBA" id="ARBA00022908"/>
    </source>
</evidence>
<evidence type="ECO:0000256" key="1">
    <source>
        <dbReference type="ARBA" id="ARBA00003283"/>
    </source>
</evidence>
<dbReference type="EMBL" id="JBJIAA010000009">
    <property type="protein sequence ID" value="MFL0251139.1"/>
    <property type="molecule type" value="Genomic_DNA"/>
</dbReference>
<dbReference type="Proteomes" id="UP001623592">
    <property type="component" value="Unassembled WGS sequence"/>
</dbReference>
<dbReference type="PROSITE" id="PS51900">
    <property type="entry name" value="CB"/>
    <property type="match status" value="1"/>
</dbReference>
<dbReference type="InterPro" id="IPR013762">
    <property type="entry name" value="Integrase-like_cat_sf"/>
</dbReference>